<accession>A0ACC2C1F6</accession>
<comment type="caution">
    <text evidence="1">The sequence shown here is derived from an EMBL/GenBank/DDBJ whole genome shotgun (WGS) entry which is preliminary data.</text>
</comment>
<evidence type="ECO:0000313" key="1">
    <source>
        <dbReference type="EMBL" id="KAJ7535790.1"/>
    </source>
</evidence>
<proteinExistence type="predicted"/>
<evidence type="ECO:0000313" key="2">
    <source>
        <dbReference type="Proteomes" id="UP001162992"/>
    </source>
</evidence>
<keyword evidence="2" id="KW-1185">Reference proteome</keyword>
<dbReference type="Proteomes" id="UP001162992">
    <property type="component" value="Chromosome 12"/>
</dbReference>
<reference evidence="2" key="1">
    <citation type="journal article" date="2024" name="Proc. Natl. Acad. Sci. U.S.A.">
        <title>Extraordinary preservation of gene collinearity over three hundred million years revealed in homosporous lycophytes.</title>
        <authorList>
            <person name="Li C."/>
            <person name="Wickell D."/>
            <person name="Kuo L.Y."/>
            <person name="Chen X."/>
            <person name="Nie B."/>
            <person name="Liao X."/>
            <person name="Peng D."/>
            <person name="Ji J."/>
            <person name="Jenkins J."/>
            <person name="Williams M."/>
            <person name="Shu S."/>
            <person name="Plott C."/>
            <person name="Barry K."/>
            <person name="Rajasekar S."/>
            <person name="Grimwood J."/>
            <person name="Han X."/>
            <person name="Sun S."/>
            <person name="Hou Z."/>
            <person name="He W."/>
            <person name="Dai G."/>
            <person name="Sun C."/>
            <person name="Schmutz J."/>
            <person name="Leebens-Mack J.H."/>
            <person name="Li F.W."/>
            <person name="Wang L."/>
        </authorList>
    </citation>
    <scope>NUCLEOTIDE SEQUENCE [LARGE SCALE GENOMIC DNA]</scope>
    <source>
        <strain evidence="2">cv. PW_Plant_1</strain>
    </source>
</reference>
<organism evidence="1 2">
    <name type="scientific">Diphasiastrum complanatum</name>
    <name type="common">Issler's clubmoss</name>
    <name type="synonym">Lycopodium complanatum</name>
    <dbReference type="NCBI Taxonomy" id="34168"/>
    <lineage>
        <taxon>Eukaryota</taxon>
        <taxon>Viridiplantae</taxon>
        <taxon>Streptophyta</taxon>
        <taxon>Embryophyta</taxon>
        <taxon>Tracheophyta</taxon>
        <taxon>Lycopodiopsida</taxon>
        <taxon>Lycopodiales</taxon>
        <taxon>Lycopodiaceae</taxon>
        <taxon>Lycopodioideae</taxon>
        <taxon>Diphasiastrum</taxon>
    </lineage>
</organism>
<gene>
    <name evidence="1" type="ORF">O6H91_12G046000</name>
</gene>
<protein>
    <submittedName>
        <fullName evidence="1">Uncharacterized protein</fullName>
    </submittedName>
</protein>
<name>A0ACC2C1F6_DIPCM</name>
<sequence>MQMNVKTRLQLAMQLCEDDGGGQGLPDAAKVAAQCGSWGVNAQLKPYQADGVVWLIRRYVRGVNVILGDEMGLGKTLQSIALLSYLKTQRHRSGPFLVLCPLSVTEGWVSEFAKFAPFLRLMRYVGDKAHREDIRKGICNDVNKHPASELSNSPLPFDVLLTTYELAMADTSFLSRIQWQYAIFDEAQRLKNSSSVVYKLLDEQYMIPRRLLLTGTPIQNNLTEFWALLHFCMPRVFGQLEEFLSYFDTAEIASYIVDKSSNGESDTGSMSPLRLLRQVAQVFMLRRTKAALSSSKALVLPSLSEVTMCAPMVALQRSLYVSILRKELPKIVGRESGSSSNMSLQNIVVQLRKACSHPYLFDGVEPEPFEEGEHLVQASGKLLVLDFILKKLHTEGRRVLIYAQMTRTLDILQDFLEYRRYSYERLDGSVRAEDRFAAVRSFVSVKSNKTDEAFVFLLTTRAGGVGLNLVAADTVIFYEQDWNPQADKQALQRAHRIGQTRPVLAIRLIAESTIEEVIMFRANKKLQLTNEVIGHDSTELDAKESALDSPDIRSMIIYGLHKLTPSQPSSEIGNFSADRDFNSKINKMVEKAVSERNRKNASDVQDAESMKMELMSNENIYTFEGTDFATRKSSFNEAKELETSADRVALESLITNSKDETIETNGRRKRRVLAEDTIETINNNLEEKRAKKLESLKENKLKKWEALGYISLAVVDELEADVGNTSLDEDSTDLHSVVGDCTKPFKHPTSKSSIIFMCVDNSGNWGTGGMFNALFGLSDKIPDTYTAAHAAGDLHLGDLHLVDVDGAQCSTAQSAENHLLVSLAVVQTYDHRRKVPRSSMSLAAFESCLKKVCASAIKHSGSVHFPRMGARTDEGRKEWYTVERLLRKYTVKSGVPFYVYYYKK</sequence>
<dbReference type="EMBL" id="CM055103">
    <property type="protein sequence ID" value="KAJ7535790.1"/>
    <property type="molecule type" value="Genomic_DNA"/>
</dbReference>